<evidence type="ECO:0000313" key="1">
    <source>
        <dbReference type="EMBL" id="GBP48202.1"/>
    </source>
</evidence>
<name>A0A4C1WCJ6_EUMVA</name>
<keyword evidence="2" id="KW-1185">Reference proteome</keyword>
<proteinExistence type="predicted"/>
<dbReference type="OrthoDB" id="10060824at2759"/>
<gene>
    <name evidence="1" type="ORF">EVAR_27589_1</name>
</gene>
<reference evidence="1 2" key="1">
    <citation type="journal article" date="2019" name="Commun. Biol.">
        <title>The bagworm genome reveals a unique fibroin gene that provides high tensile strength.</title>
        <authorList>
            <person name="Kono N."/>
            <person name="Nakamura H."/>
            <person name="Ohtoshi R."/>
            <person name="Tomita M."/>
            <person name="Numata K."/>
            <person name="Arakawa K."/>
        </authorList>
    </citation>
    <scope>NUCLEOTIDE SEQUENCE [LARGE SCALE GENOMIC DNA]</scope>
</reference>
<accession>A0A4C1WCJ6</accession>
<dbReference type="Proteomes" id="UP000299102">
    <property type="component" value="Unassembled WGS sequence"/>
</dbReference>
<sequence>MVNVWKELLPVTIITSNLGPFFRLNLLTESLEPLVDDDEIKFDLKPSVEAMFRLTLRPNNDKISTCSLASNTYRIIFPPALLNSKLSHTINLSIDEEVSMNGIFTHCKDENCITINFLEENFDKKLCKTTFTVEIEVCSEKKGSNHSIITFHHCEYTNCEIEVDYCFTSCPLTLHANPLIDPNDNPYPYFPTEENDEFFNYMTATLTFLEKWMFEEGFKKELYPTFPCTFYATASVLKDQNKGSKKKRNAVSYINFISRLAGPLFEQSKGKSVEKGSSGTDTKKSSFVVEYKANFVNEVKTILIFYGSSETRIFDSYAVFSLIGHISSAPPIAIHKLSSPIYIYKNASIPVTSPFCTSADFRVFVTDTEPEIPVAFENTEKPKFYLRRLTLKVNVLHVLGKSTDQTKVKLFVRVLCMSTQTGNSWIWFRSDIGEFSVQVTTQPRLNLPIRSLSGRFNKWPVEPCDCGEECECYRTTVLKLPHRNDLTLTALRSALSEFASEVMLEVYDRLIESPKGKVIIQMLLEENGVNMSELKHMFSDEVIYHLKSKSLFPRLETVALYQHSTDELDLPITLPNVDKKEMKDEQTHTITLVSEDDLDVRTYTVKFNTSETDSSTTRTSPL</sequence>
<comment type="caution">
    <text evidence="1">The sequence shown here is derived from an EMBL/GenBank/DDBJ whole genome shotgun (WGS) entry which is preliminary data.</text>
</comment>
<dbReference type="GO" id="GO:0060271">
    <property type="term" value="P:cilium assembly"/>
    <property type="evidence" value="ECO:0007669"/>
    <property type="project" value="TreeGrafter"/>
</dbReference>
<dbReference type="AlphaFoldDB" id="A0A4C1WCJ6"/>
<dbReference type="PANTHER" id="PTHR45912">
    <property type="entry name" value="CILIA- AND FLAGELLA-ASSOCIATED PROTEIN 47"/>
    <property type="match status" value="1"/>
</dbReference>
<dbReference type="GO" id="GO:0005929">
    <property type="term" value="C:cilium"/>
    <property type="evidence" value="ECO:0007669"/>
    <property type="project" value="TreeGrafter"/>
</dbReference>
<evidence type="ECO:0000313" key="2">
    <source>
        <dbReference type="Proteomes" id="UP000299102"/>
    </source>
</evidence>
<dbReference type="PANTHER" id="PTHR45912:SF3">
    <property type="entry name" value="CILIA- AND FLAGELLA-ASSOCIATED PROTEIN 47"/>
    <property type="match status" value="1"/>
</dbReference>
<dbReference type="EMBL" id="BGZK01000518">
    <property type="protein sequence ID" value="GBP48202.1"/>
    <property type="molecule type" value="Genomic_DNA"/>
</dbReference>
<organism evidence="1 2">
    <name type="scientific">Eumeta variegata</name>
    <name type="common">Bagworm moth</name>
    <name type="synonym">Eumeta japonica</name>
    <dbReference type="NCBI Taxonomy" id="151549"/>
    <lineage>
        <taxon>Eukaryota</taxon>
        <taxon>Metazoa</taxon>
        <taxon>Ecdysozoa</taxon>
        <taxon>Arthropoda</taxon>
        <taxon>Hexapoda</taxon>
        <taxon>Insecta</taxon>
        <taxon>Pterygota</taxon>
        <taxon>Neoptera</taxon>
        <taxon>Endopterygota</taxon>
        <taxon>Lepidoptera</taxon>
        <taxon>Glossata</taxon>
        <taxon>Ditrysia</taxon>
        <taxon>Tineoidea</taxon>
        <taxon>Psychidae</taxon>
        <taxon>Oiketicinae</taxon>
        <taxon>Eumeta</taxon>
    </lineage>
</organism>
<protein>
    <submittedName>
        <fullName evidence="1">Uncharacterized protein</fullName>
    </submittedName>
</protein>